<feature type="domain" description="NAC" evidence="6">
    <location>
        <begin position="22"/>
        <end position="174"/>
    </location>
</feature>
<evidence type="ECO:0000256" key="4">
    <source>
        <dbReference type="ARBA" id="ARBA00023242"/>
    </source>
</evidence>
<dbReference type="InterPro" id="IPR036093">
    <property type="entry name" value="NAC_dom_sf"/>
</dbReference>
<protein>
    <recommendedName>
        <fullName evidence="6">NAC domain-containing protein</fullName>
    </recommendedName>
</protein>
<dbReference type="PANTHER" id="PTHR21596">
    <property type="entry name" value="RIBONUCLEASE P SUBUNIT P38"/>
    <property type="match status" value="1"/>
</dbReference>
<evidence type="ECO:0000256" key="3">
    <source>
        <dbReference type="ARBA" id="ARBA00023163"/>
    </source>
</evidence>
<evidence type="ECO:0000259" key="6">
    <source>
        <dbReference type="PROSITE" id="PS51005"/>
    </source>
</evidence>
<dbReference type="SUPFAM" id="SSF101941">
    <property type="entry name" value="NAC domain"/>
    <property type="match status" value="1"/>
</dbReference>
<dbReference type="InterPro" id="IPR003441">
    <property type="entry name" value="NAC-dom"/>
</dbReference>
<keyword evidence="2" id="KW-0238">DNA-binding</keyword>
<dbReference type="Gene3D" id="2.170.150.80">
    <property type="entry name" value="NAC domain"/>
    <property type="match status" value="1"/>
</dbReference>
<dbReference type="EMBL" id="JADFTS010000007">
    <property type="protein sequence ID" value="KAF9598678.1"/>
    <property type="molecule type" value="Genomic_DNA"/>
</dbReference>
<evidence type="ECO:0000313" key="7">
    <source>
        <dbReference type="EMBL" id="KAF9598678.1"/>
    </source>
</evidence>
<dbReference type="PANTHER" id="PTHR21596:SF3">
    <property type="entry name" value="FACTOR OF DNA METHYLATION 1-RELATED"/>
    <property type="match status" value="1"/>
</dbReference>
<dbReference type="Proteomes" id="UP000631114">
    <property type="component" value="Unassembled WGS sequence"/>
</dbReference>
<organism evidence="7 8">
    <name type="scientific">Coptis chinensis</name>
    <dbReference type="NCBI Taxonomy" id="261450"/>
    <lineage>
        <taxon>Eukaryota</taxon>
        <taxon>Viridiplantae</taxon>
        <taxon>Streptophyta</taxon>
        <taxon>Embryophyta</taxon>
        <taxon>Tracheophyta</taxon>
        <taxon>Spermatophyta</taxon>
        <taxon>Magnoliopsida</taxon>
        <taxon>Ranunculales</taxon>
        <taxon>Ranunculaceae</taxon>
        <taxon>Coptidoideae</taxon>
        <taxon>Coptis</taxon>
    </lineage>
</organism>
<evidence type="ECO:0000256" key="5">
    <source>
        <dbReference type="SAM" id="Coils"/>
    </source>
</evidence>
<reference evidence="7 8" key="1">
    <citation type="submission" date="2020-10" db="EMBL/GenBank/DDBJ databases">
        <title>The Coptis chinensis genome and diversification of protoberbering-type alkaloids.</title>
        <authorList>
            <person name="Wang B."/>
            <person name="Shu S."/>
            <person name="Song C."/>
            <person name="Liu Y."/>
        </authorList>
    </citation>
    <scope>NUCLEOTIDE SEQUENCE [LARGE SCALE GENOMIC DNA]</scope>
    <source>
        <strain evidence="7">HL-2020</strain>
        <tissue evidence="7">Leaf</tissue>
    </source>
</reference>
<dbReference type="GO" id="GO:0080188">
    <property type="term" value="P:gene silencing by siRNA-directed DNA methylation"/>
    <property type="evidence" value="ECO:0007669"/>
    <property type="project" value="InterPro"/>
</dbReference>
<sequence length="504" mass="58084">MGEMVVVSEREEIERKKLWATLPPGFRFHPTDEELVLYYLKRKISDQTCLNLAIIAEIDLYKWDPEELPGQSVLVNGDKKWYFFNRRDRKYPKGSRASRATAHGYWKITGRDRNVTYKSQIVGSKKTLVFYRGRAPASDRTDWVIQEYTLNQQVLENSVAADKDSYVLCKLYKKNGSGPMHPEFFESVFNDEEWDGDEDLVEDNAINREKLVSQLNGYAALDISSVYNRCHYPTCGAEEISMDLEEKPVINHPCADSSSGEQPLACGFSIELPQSSSKLCTGMQLRRQINDLEGQSSSLENRGDEIAELQKKIEALSKELEEKNSDLEHLETLNGTLIVKETMSNRELQEARKELINGLQDYQAILTPIGIKQLGELNPEPFQRACFNLLSTEEQEVALDLCSLWQKQICDPEWHPFKRITLFGKLQETIDLNDEKLVMLRKVWGWEVYDAVLTALKEINEHNPSGRYVAPELWNFRERRKATLKEAIHFILKCLETCLIKIKS</sequence>
<comment type="caution">
    <text evidence="7">The sequence shown here is derived from an EMBL/GenBank/DDBJ whole genome shotgun (WGS) entry which is preliminary data.</text>
</comment>
<evidence type="ECO:0000313" key="8">
    <source>
        <dbReference type="Proteomes" id="UP000631114"/>
    </source>
</evidence>
<dbReference type="GO" id="GO:0003677">
    <property type="term" value="F:DNA binding"/>
    <property type="evidence" value="ECO:0007669"/>
    <property type="project" value="UniProtKB-KW"/>
</dbReference>
<evidence type="ECO:0000256" key="1">
    <source>
        <dbReference type="ARBA" id="ARBA00023015"/>
    </source>
</evidence>
<feature type="coiled-coil region" evidence="5">
    <location>
        <begin position="282"/>
        <end position="365"/>
    </location>
</feature>
<dbReference type="GO" id="GO:0006355">
    <property type="term" value="P:regulation of DNA-templated transcription"/>
    <property type="evidence" value="ECO:0007669"/>
    <property type="project" value="InterPro"/>
</dbReference>
<name>A0A835HKS4_9MAGN</name>
<dbReference type="InterPro" id="IPR005379">
    <property type="entry name" value="FDM1-5/IDN2_XH"/>
</dbReference>
<keyword evidence="1" id="KW-0805">Transcription regulation</keyword>
<accession>A0A835HKS4</accession>
<proteinExistence type="predicted"/>
<gene>
    <name evidence="7" type="ORF">IFM89_029928</name>
</gene>
<dbReference type="AlphaFoldDB" id="A0A835HKS4"/>
<dbReference type="InterPro" id="IPR045177">
    <property type="entry name" value="FDM1-5/IDN2"/>
</dbReference>
<keyword evidence="3" id="KW-0804">Transcription</keyword>
<dbReference type="OrthoDB" id="1892195at2759"/>
<evidence type="ECO:0000256" key="2">
    <source>
        <dbReference type="ARBA" id="ARBA00023125"/>
    </source>
</evidence>
<dbReference type="Pfam" id="PF03469">
    <property type="entry name" value="XH"/>
    <property type="match status" value="1"/>
</dbReference>
<keyword evidence="8" id="KW-1185">Reference proteome</keyword>
<keyword evidence="5" id="KW-0175">Coiled coil</keyword>
<dbReference type="PROSITE" id="PS51005">
    <property type="entry name" value="NAC"/>
    <property type="match status" value="1"/>
</dbReference>
<keyword evidence="4" id="KW-0539">Nucleus</keyword>
<dbReference type="Pfam" id="PF02365">
    <property type="entry name" value="NAM"/>
    <property type="match status" value="1"/>
</dbReference>